<accession>A0A1I4H408</accession>
<dbReference type="AlphaFoldDB" id="A0A1I4H408"/>
<proteinExistence type="predicted"/>
<evidence type="ECO:0000259" key="1">
    <source>
        <dbReference type="Pfam" id="PF18790"/>
    </source>
</evidence>
<evidence type="ECO:0000313" key="3">
    <source>
        <dbReference type="Proteomes" id="UP000199533"/>
    </source>
</evidence>
<sequence length="125" mass="14429">MSTTLEKQRLIVMNGQKIVQEPDENSEWQTVGAIKKAEEGIKPGIYNIFTAREASPGEQYEGIVLHIDKNNEIFYQKTKKEYIIHHLKNFSEKLMAGRTVRIGYEGDKISLEHTEPQKQGRKLKI</sequence>
<dbReference type="Proteomes" id="UP000199533">
    <property type="component" value="Unassembled WGS sequence"/>
</dbReference>
<name>A0A1I4H408_9PROT</name>
<dbReference type="Pfam" id="PF18790">
    <property type="entry name" value="KfrB"/>
    <property type="match status" value="1"/>
</dbReference>
<organism evidence="2 3">
    <name type="scientific">Nitrosomonas aestuarii</name>
    <dbReference type="NCBI Taxonomy" id="52441"/>
    <lineage>
        <taxon>Bacteria</taxon>
        <taxon>Pseudomonadati</taxon>
        <taxon>Pseudomonadota</taxon>
        <taxon>Betaproteobacteria</taxon>
        <taxon>Nitrosomonadales</taxon>
        <taxon>Nitrosomonadaceae</taxon>
        <taxon>Nitrosomonas</taxon>
    </lineage>
</organism>
<protein>
    <recommendedName>
        <fullName evidence="1">KfrB domain-containing protein</fullName>
    </recommendedName>
</protein>
<dbReference type="EMBL" id="FOSP01000070">
    <property type="protein sequence ID" value="SFL36969.1"/>
    <property type="molecule type" value="Genomic_DNA"/>
</dbReference>
<evidence type="ECO:0000313" key="2">
    <source>
        <dbReference type="EMBL" id="SFL36969.1"/>
    </source>
</evidence>
<dbReference type="OrthoDB" id="8526319at2"/>
<keyword evidence="3" id="KW-1185">Reference proteome</keyword>
<gene>
    <name evidence="2" type="ORF">SAMN05216302_10703</name>
</gene>
<dbReference type="InterPro" id="IPR040782">
    <property type="entry name" value="KfrB"/>
</dbReference>
<feature type="domain" description="KfrB" evidence="1">
    <location>
        <begin position="59"/>
        <end position="111"/>
    </location>
</feature>
<dbReference type="STRING" id="52441.SAMN05216302_10703"/>
<reference evidence="3" key="1">
    <citation type="submission" date="2016-10" db="EMBL/GenBank/DDBJ databases">
        <authorList>
            <person name="Varghese N."/>
            <person name="Submissions S."/>
        </authorList>
    </citation>
    <scope>NUCLEOTIDE SEQUENCE [LARGE SCALE GENOMIC DNA]</scope>
    <source>
        <strain evidence="3">Nm69</strain>
    </source>
</reference>